<comment type="caution">
    <text evidence="1">The sequence shown here is derived from an EMBL/GenBank/DDBJ whole genome shotgun (WGS) entry which is preliminary data.</text>
</comment>
<proteinExistence type="predicted"/>
<organism evidence="1 2">
    <name type="scientific">Amycolatopsis thermophila</name>
    <dbReference type="NCBI Taxonomy" id="206084"/>
    <lineage>
        <taxon>Bacteria</taxon>
        <taxon>Bacillati</taxon>
        <taxon>Actinomycetota</taxon>
        <taxon>Actinomycetes</taxon>
        <taxon>Pseudonocardiales</taxon>
        <taxon>Pseudonocardiaceae</taxon>
        <taxon>Amycolatopsis</taxon>
    </lineage>
</organism>
<reference evidence="1 2" key="1">
    <citation type="submission" date="2023-07" db="EMBL/GenBank/DDBJ databases">
        <title>Sequencing the genomes of 1000 actinobacteria strains.</title>
        <authorList>
            <person name="Klenk H.-P."/>
        </authorList>
    </citation>
    <scope>NUCLEOTIDE SEQUENCE [LARGE SCALE GENOMIC DNA]</scope>
    <source>
        <strain evidence="1 2">DSM 45805</strain>
    </source>
</reference>
<evidence type="ECO:0000313" key="2">
    <source>
        <dbReference type="Proteomes" id="UP001229651"/>
    </source>
</evidence>
<keyword evidence="2" id="KW-1185">Reference proteome</keyword>
<dbReference type="EMBL" id="JAUSUT010000001">
    <property type="protein sequence ID" value="MDQ0382442.1"/>
    <property type="molecule type" value="Genomic_DNA"/>
</dbReference>
<accession>A0ABU0F4D9</accession>
<dbReference type="Proteomes" id="UP001229651">
    <property type="component" value="Unassembled WGS sequence"/>
</dbReference>
<protein>
    <submittedName>
        <fullName evidence="1">Uncharacterized protein</fullName>
    </submittedName>
</protein>
<sequence>MNARPLNDPTFTAEVVEKLNHGHSNEDPFVSGFVKMLPGAGRTVPVQHPAPVARYTDPSQGMGSQVVEQPEDPLVTMIAKMAGAPYADSAVYYWTGAE</sequence>
<dbReference type="RefSeq" id="WP_306997634.1">
    <property type="nucleotide sequence ID" value="NZ_JAUSUT010000001.1"/>
</dbReference>
<gene>
    <name evidence="1" type="ORF">FB470_006436</name>
</gene>
<evidence type="ECO:0000313" key="1">
    <source>
        <dbReference type="EMBL" id="MDQ0382442.1"/>
    </source>
</evidence>
<name>A0ABU0F4D9_9PSEU</name>